<evidence type="ECO:0000313" key="3">
    <source>
        <dbReference type="Proteomes" id="UP000648257"/>
    </source>
</evidence>
<reference evidence="2 3" key="1">
    <citation type="submission" date="2020-08" db="EMBL/GenBank/DDBJ databases">
        <title>Novel species isolated from subtropical streams in China.</title>
        <authorList>
            <person name="Lu H."/>
        </authorList>
    </citation>
    <scope>NUCLEOTIDE SEQUENCE [LARGE SCALE GENOMIC DNA]</scope>
    <source>
        <strain evidence="2 3">KACC 16656</strain>
    </source>
</reference>
<gene>
    <name evidence="2" type="ORF">H8K52_13005</name>
</gene>
<dbReference type="Proteomes" id="UP000648257">
    <property type="component" value="Unassembled WGS sequence"/>
</dbReference>
<dbReference type="RefSeq" id="WP_186923334.1">
    <property type="nucleotide sequence ID" value="NZ_JACOFW010000014.1"/>
</dbReference>
<organism evidence="2 3">
    <name type="scientific">Undibacterium seohonense</name>
    <dbReference type="NCBI Taxonomy" id="1344950"/>
    <lineage>
        <taxon>Bacteria</taxon>
        <taxon>Pseudomonadati</taxon>
        <taxon>Pseudomonadota</taxon>
        <taxon>Betaproteobacteria</taxon>
        <taxon>Burkholderiales</taxon>
        <taxon>Oxalobacteraceae</taxon>
        <taxon>Undibacterium</taxon>
    </lineage>
</organism>
<comment type="caution">
    <text evidence="2">The sequence shown here is derived from an EMBL/GenBank/DDBJ whole genome shotgun (WGS) entry which is preliminary data.</text>
</comment>
<protein>
    <submittedName>
        <fullName evidence="2">Uncharacterized protein</fullName>
    </submittedName>
</protein>
<name>A0ABR6X5P8_9BURK</name>
<keyword evidence="3" id="KW-1185">Reference proteome</keyword>
<dbReference type="EMBL" id="JACOFW010000014">
    <property type="protein sequence ID" value="MBC3808265.1"/>
    <property type="molecule type" value="Genomic_DNA"/>
</dbReference>
<accession>A0ABR6X5P8</accession>
<evidence type="ECO:0000313" key="2">
    <source>
        <dbReference type="EMBL" id="MBC3808265.1"/>
    </source>
</evidence>
<sequence length="199" mass="21949">MTDEQYKKMTSAAEFFNETARKFLVTEHGLHAETLISSVARMAGSLMYRSFGFDEKIEPGTAVLSDKANIEGPKLMNGMYATLRQLGHQIEEENTNREYASGKFSQLNFKESHDRLAAFYLAYCKAAAISFQDAAFGASIATAILVHDCRKVLAVEKGAALAIYGFVEGTKTAPYPTDASMPPSSVPSSPPKKPWYKIW</sequence>
<feature type="compositionally biased region" description="Pro residues" evidence="1">
    <location>
        <begin position="184"/>
        <end position="193"/>
    </location>
</feature>
<evidence type="ECO:0000256" key="1">
    <source>
        <dbReference type="SAM" id="MobiDB-lite"/>
    </source>
</evidence>
<proteinExistence type="predicted"/>
<feature type="region of interest" description="Disordered" evidence="1">
    <location>
        <begin position="177"/>
        <end position="199"/>
    </location>
</feature>